<organism evidence="1 2">
    <name type="scientific">Corynebacterium vitaeruminis DSM 20294</name>
    <dbReference type="NCBI Taxonomy" id="1224164"/>
    <lineage>
        <taxon>Bacteria</taxon>
        <taxon>Bacillati</taxon>
        <taxon>Actinomycetota</taxon>
        <taxon>Actinomycetes</taxon>
        <taxon>Mycobacteriales</taxon>
        <taxon>Corynebacteriaceae</taxon>
        <taxon>Corynebacterium</taxon>
    </lineage>
</organism>
<protein>
    <recommendedName>
        <fullName evidence="3">YbjN domain-containing protein</fullName>
    </recommendedName>
</protein>
<evidence type="ECO:0008006" key="3">
    <source>
        <dbReference type="Google" id="ProtNLM"/>
    </source>
</evidence>
<evidence type="ECO:0000313" key="2">
    <source>
        <dbReference type="Proteomes" id="UP000019222"/>
    </source>
</evidence>
<dbReference type="STRING" id="1224164.B843_12045"/>
<gene>
    <name evidence="1" type="ORF">B843_12045</name>
</gene>
<dbReference type="AlphaFoldDB" id="W5Y4J6"/>
<dbReference type="Pfam" id="PF10722">
    <property type="entry name" value="YbjN"/>
    <property type="match status" value="1"/>
</dbReference>
<name>W5Y4J6_9CORY</name>
<keyword evidence="2" id="KW-1185">Reference proteome</keyword>
<accession>W5Y4J6</accession>
<evidence type="ECO:0000313" key="1">
    <source>
        <dbReference type="EMBL" id="AHI23785.1"/>
    </source>
</evidence>
<dbReference type="HOGENOM" id="CLU_1728318_0_0_11"/>
<proteinExistence type="predicted"/>
<dbReference type="RefSeq" id="WP_025253768.1">
    <property type="nucleotide sequence ID" value="NZ_CP004353.1"/>
</dbReference>
<dbReference type="KEGG" id="cvt:B843_12045"/>
<dbReference type="EMBL" id="CP004353">
    <property type="protein sequence ID" value="AHI23785.1"/>
    <property type="molecule type" value="Genomic_DNA"/>
</dbReference>
<dbReference type="Proteomes" id="UP000019222">
    <property type="component" value="Chromosome"/>
</dbReference>
<dbReference type="PATRIC" id="fig|1224164.3.peg.2429"/>
<reference evidence="1 2" key="1">
    <citation type="submission" date="2013-02" db="EMBL/GenBank/DDBJ databases">
        <title>The complete genome sequence of Corynebacterium vitaeruminis DSM 20294.</title>
        <authorList>
            <person name="Ruckert C."/>
            <person name="Albersmeier A."/>
            <person name="Kalinowski J."/>
        </authorList>
    </citation>
    <scope>NUCLEOTIDE SEQUENCE [LARGE SCALE GENOMIC DNA]</scope>
    <source>
        <strain evidence="2">ATCC 10234</strain>
    </source>
</reference>
<sequence length="151" mass="16197">MSDHVREVDFDRVRAAVDRLGFQALANEEQQMLAVKYKGARISVGAGIATHALVVTAYPTTFLALEKKPEVMAWCNRFASVNRLCSTHLFYEGSIDTPTAVAAAVEVVILLPAGASDAQLTAWVATAINQAATAIGDYERVALASISEKQT</sequence>
<dbReference type="InterPro" id="IPR019660">
    <property type="entry name" value="Put_sensory_transdc_reg_YbjN"/>
</dbReference>